<feature type="domain" description="ABC transporter" evidence="5">
    <location>
        <begin position="5"/>
        <end position="249"/>
    </location>
</feature>
<dbReference type="EMBL" id="QPJK01000006">
    <property type="protein sequence ID" value="RCW69435.1"/>
    <property type="molecule type" value="Genomic_DNA"/>
</dbReference>
<evidence type="ECO:0000313" key="6">
    <source>
        <dbReference type="EMBL" id="RCW69435.1"/>
    </source>
</evidence>
<accession>A0A368XNJ5</accession>
<evidence type="ECO:0000256" key="3">
    <source>
        <dbReference type="ARBA" id="ARBA00022741"/>
    </source>
</evidence>
<keyword evidence="1" id="KW-0813">Transport</keyword>
<dbReference type="GO" id="GO:0005524">
    <property type="term" value="F:ATP binding"/>
    <property type="evidence" value="ECO:0007669"/>
    <property type="project" value="UniProtKB-KW"/>
</dbReference>
<evidence type="ECO:0000256" key="2">
    <source>
        <dbReference type="ARBA" id="ARBA00022475"/>
    </source>
</evidence>
<dbReference type="GO" id="GO:0005886">
    <property type="term" value="C:plasma membrane"/>
    <property type="evidence" value="ECO:0007669"/>
    <property type="project" value="TreeGrafter"/>
</dbReference>
<reference evidence="6 7" key="1">
    <citation type="submission" date="2018-07" db="EMBL/GenBank/DDBJ databases">
        <title>Genomic Encyclopedia of Type Strains, Phase IV (KMG-IV): sequencing the most valuable type-strain genomes for metagenomic binning, comparative biology and taxonomic classification.</title>
        <authorList>
            <person name="Goeker M."/>
        </authorList>
    </citation>
    <scope>NUCLEOTIDE SEQUENCE [LARGE SCALE GENOMIC DNA]</scope>
    <source>
        <strain evidence="6 7">DSM 21634</strain>
    </source>
</reference>
<dbReference type="OrthoDB" id="9781337at2"/>
<evidence type="ECO:0000256" key="1">
    <source>
        <dbReference type="ARBA" id="ARBA00022448"/>
    </source>
</evidence>
<organism evidence="6 7">
    <name type="scientific">Pseudorhodoferax soli</name>
    <dbReference type="NCBI Taxonomy" id="545864"/>
    <lineage>
        <taxon>Bacteria</taxon>
        <taxon>Pseudomonadati</taxon>
        <taxon>Pseudomonadota</taxon>
        <taxon>Betaproteobacteria</taxon>
        <taxon>Burkholderiales</taxon>
        <taxon>Comamonadaceae</taxon>
    </lineage>
</organism>
<evidence type="ECO:0000259" key="5">
    <source>
        <dbReference type="PROSITE" id="PS50893"/>
    </source>
</evidence>
<dbReference type="InterPro" id="IPR017871">
    <property type="entry name" value="ABC_transporter-like_CS"/>
</dbReference>
<dbReference type="InterPro" id="IPR051120">
    <property type="entry name" value="ABC_AA/LPS_Transport"/>
</dbReference>
<dbReference type="Gene3D" id="3.40.50.300">
    <property type="entry name" value="P-loop containing nucleotide triphosphate hydrolases"/>
    <property type="match status" value="1"/>
</dbReference>
<keyword evidence="7" id="KW-1185">Reference proteome</keyword>
<protein>
    <submittedName>
        <fullName evidence="6">Amino acid/amide ABC transporter ATP-binding protein 1 (HAAT family)</fullName>
    </submittedName>
</protein>
<keyword evidence="3" id="KW-0547">Nucleotide-binding</keyword>
<dbReference type="InterPro" id="IPR003439">
    <property type="entry name" value="ABC_transporter-like_ATP-bd"/>
</dbReference>
<comment type="caution">
    <text evidence="6">The sequence shown here is derived from an EMBL/GenBank/DDBJ whole genome shotgun (WGS) entry which is preliminary data.</text>
</comment>
<dbReference type="InterPro" id="IPR003593">
    <property type="entry name" value="AAA+_ATPase"/>
</dbReference>
<sequence>MSALLQATTLDKSYGPIHVLRAVSLAIAPGESHVVIGPNGAGKTTLFKVLTGELYPDRGQVLFQGADVTRMPAHRRVHRGFGRTFQVAKVFTKLSVQDNLRVALEAGARRGNPFGRVAAVRAAAFDEDIATLLDDTGFAAQRGALAGTLAYGDRKRLELAMVLALKPAVLFLDEPTAGMSAAERQASVRLLQEVKRRRGLAMLMTEHDMEVVFGLADRISVLHHGELIASGSPAAIRADARVQEVYLGDEGAFHA</sequence>
<gene>
    <name evidence="6" type="ORF">DES41_106309</name>
</gene>
<dbReference type="SMART" id="SM00382">
    <property type="entry name" value="AAA"/>
    <property type="match status" value="1"/>
</dbReference>
<dbReference type="InterPro" id="IPR027417">
    <property type="entry name" value="P-loop_NTPase"/>
</dbReference>
<dbReference type="PROSITE" id="PS50893">
    <property type="entry name" value="ABC_TRANSPORTER_2"/>
    <property type="match status" value="1"/>
</dbReference>
<name>A0A368XNJ5_9BURK</name>
<evidence type="ECO:0000313" key="7">
    <source>
        <dbReference type="Proteomes" id="UP000252884"/>
    </source>
</evidence>
<proteinExistence type="predicted"/>
<dbReference type="AlphaFoldDB" id="A0A368XNJ5"/>
<evidence type="ECO:0000256" key="4">
    <source>
        <dbReference type="ARBA" id="ARBA00022840"/>
    </source>
</evidence>
<keyword evidence="2" id="KW-1003">Cell membrane</keyword>
<dbReference type="CDD" id="cd03219">
    <property type="entry name" value="ABC_Mj1267_LivG_branched"/>
    <property type="match status" value="1"/>
</dbReference>
<keyword evidence="2" id="KW-0472">Membrane</keyword>
<dbReference type="Proteomes" id="UP000252884">
    <property type="component" value="Unassembled WGS sequence"/>
</dbReference>
<dbReference type="PROSITE" id="PS00211">
    <property type="entry name" value="ABC_TRANSPORTER_1"/>
    <property type="match status" value="1"/>
</dbReference>
<dbReference type="Pfam" id="PF12399">
    <property type="entry name" value="BCA_ABC_TP_C"/>
    <property type="match status" value="1"/>
</dbReference>
<dbReference type="Pfam" id="PF00005">
    <property type="entry name" value="ABC_tran"/>
    <property type="match status" value="1"/>
</dbReference>
<keyword evidence="4 6" id="KW-0067">ATP-binding</keyword>
<dbReference type="InterPro" id="IPR032823">
    <property type="entry name" value="BCA_ABC_TP_C"/>
</dbReference>
<dbReference type="SUPFAM" id="SSF52540">
    <property type="entry name" value="P-loop containing nucleoside triphosphate hydrolases"/>
    <property type="match status" value="1"/>
</dbReference>
<dbReference type="GO" id="GO:0016887">
    <property type="term" value="F:ATP hydrolysis activity"/>
    <property type="evidence" value="ECO:0007669"/>
    <property type="project" value="InterPro"/>
</dbReference>
<dbReference type="PANTHER" id="PTHR45772">
    <property type="entry name" value="CONSERVED COMPONENT OF ABC TRANSPORTER FOR NATURAL AMINO ACIDS-RELATED"/>
    <property type="match status" value="1"/>
</dbReference>